<reference evidence="1" key="1">
    <citation type="submission" date="2020-01" db="EMBL/GenBank/DDBJ databases">
        <authorList>
            <person name="Meier V. D."/>
            <person name="Meier V D."/>
        </authorList>
    </citation>
    <scope>NUCLEOTIDE SEQUENCE</scope>
    <source>
        <strain evidence="1">HLG_WM_MAG_02</strain>
    </source>
</reference>
<sequence>MIDFTKKLDIEELNNRYVKMGIVLKESQFKVHKIEKLKEGVQVLIQSSDTNKISVLSREGEAIVFGLEECEKVLLGLRG</sequence>
<name>A0A6S6UAZ7_9BACT</name>
<gene>
    <name evidence="1" type="ORF">HELGO_WM27375</name>
</gene>
<protein>
    <submittedName>
        <fullName evidence="1">Uncharacterized protein</fullName>
    </submittedName>
</protein>
<proteinExistence type="predicted"/>
<dbReference type="AlphaFoldDB" id="A0A6S6UAZ7"/>
<evidence type="ECO:0000313" key="1">
    <source>
        <dbReference type="EMBL" id="CAA6827489.1"/>
    </source>
</evidence>
<dbReference type="EMBL" id="CACVAZ010000221">
    <property type="protein sequence ID" value="CAA6827489.1"/>
    <property type="molecule type" value="Genomic_DNA"/>
</dbReference>
<accession>A0A6S6UAZ7</accession>
<organism evidence="1">
    <name type="scientific">uncultured Sulfurovum sp</name>
    <dbReference type="NCBI Taxonomy" id="269237"/>
    <lineage>
        <taxon>Bacteria</taxon>
        <taxon>Pseudomonadati</taxon>
        <taxon>Campylobacterota</taxon>
        <taxon>Epsilonproteobacteria</taxon>
        <taxon>Campylobacterales</taxon>
        <taxon>Sulfurovaceae</taxon>
        <taxon>Sulfurovum</taxon>
        <taxon>environmental samples</taxon>
    </lineage>
</organism>